<protein>
    <recommendedName>
        <fullName evidence="1">MvdD-like pre-ATP grasp domain-containing protein</fullName>
    </recommendedName>
</protein>
<name>A0A3E0TM73_9GAMM</name>
<dbReference type="Proteomes" id="UP000256478">
    <property type="component" value="Unassembled WGS sequence"/>
</dbReference>
<organism evidence="2 3">
    <name type="scientific">Thalassotalea euphylliae</name>
    <dbReference type="NCBI Taxonomy" id="1655234"/>
    <lineage>
        <taxon>Bacteria</taxon>
        <taxon>Pseudomonadati</taxon>
        <taxon>Pseudomonadota</taxon>
        <taxon>Gammaproteobacteria</taxon>
        <taxon>Alteromonadales</taxon>
        <taxon>Colwelliaceae</taxon>
        <taxon>Thalassotalea</taxon>
    </lineage>
</organism>
<evidence type="ECO:0000313" key="2">
    <source>
        <dbReference type="EMBL" id="REL25588.1"/>
    </source>
</evidence>
<evidence type="ECO:0000313" key="3">
    <source>
        <dbReference type="Proteomes" id="UP000256478"/>
    </source>
</evidence>
<dbReference type="Pfam" id="PF21068">
    <property type="entry name" value="ATPgraspMvdD"/>
    <property type="match status" value="1"/>
</dbReference>
<accession>A0A3E0TM73</accession>
<dbReference type="OrthoDB" id="583309at2"/>
<sequence>MILILSPENDLHSITVQKALTLNGIDSLIFDTSSISLSGSVNFTYQTGKAELSVDTGENHFHLNDVSTVWQRRPFFPVIPSIVAKEDKKFAWQELKTATDSIYQFLSNAFWVNPRQSRAITDTN</sequence>
<gene>
    <name evidence="2" type="ORF">DXX93_02840</name>
</gene>
<comment type="caution">
    <text evidence="2">The sequence shown here is derived from an EMBL/GenBank/DDBJ whole genome shotgun (WGS) entry which is preliminary data.</text>
</comment>
<evidence type="ECO:0000259" key="1">
    <source>
        <dbReference type="Pfam" id="PF21068"/>
    </source>
</evidence>
<proteinExistence type="predicted"/>
<feature type="domain" description="MvdD-like pre-ATP grasp" evidence="1">
    <location>
        <begin position="1"/>
        <end position="116"/>
    </location>
</feature>
<dbReference type="AlphaFoldDB" id="A0A3E0TM73"/>
<dbReference type="RefSeq" id="WP_116006719.1">
    <property type="nucleotide sequence ID" value="NZ_QUOU01000001.1"/>
</dbReference>
<reference evidence="2 3" key="1">
    <citation type="submission" date="2018-08" db="EMBL/GenBank/DDBJ databases">
        <title>Thalassotalea euphylliae genome.</title>
        <authorList>
            <person name="Summers S."/>
            <person name="Rice S.A."/>
            <person name="Freckelton M.L."/>
            <person name="Nedved B.T."/>
            <person name="Hadfield M.G."/>
        </authorList>
    </citation>
    <scope>NUCLEOTIDE SEQUENCE [LARGE SCALE GENOMIC DNA]</scope>
    <source>
        <strain evidence="2 3">H1</strain>
    </source>
</reference>
<dbReference type="InterPro" id="IPR048936">
    <property type="entry name" value="MvdD-like_ATPgrasp"/>
</dbReference>
<dbReference type="EMBL" id="QUOU01000001">
    <property type="protein sequence ID" value="REL25588.1"/>
    <property type="molecule type" value="Genomic_DNA"/>
</dbReference>